<organism evidence="1 2">
    <name type="scientific">Hermanssonia centrifuga</name>
    <dbReference type="NCBI Taxonomy" id="98765"/>
    <lineage>
        <taxon>Eukaryota</taxon>
        <taxon>Fungi</taxon>
        <taxon>Dikarya</taxon>
        <taxon>Basidiomycota</taxon>
        <taxon>Agaricomycotina</taxon>
        <taxon>Agaricomycetes</taxon>
        <taxon>Polyporales</taxon>
        <taxon>Meruliaceae</taxon>
        <taxon>Hermanssonia</taxon>
    </lineage>
</organism>
<name>A0A4S4KDX3_9APHY</name>
<dbReference type="AlphaFoldDB" id="A0A4S4KDX3"/>
<dbReference type="Proteomes" id="UP000309038">
    <property type="component" value="Unassembled WGS sequence"/>
</dbReference>
<comment type="caution">
    <text evidence="1">The sequence shown here is derived from an EMBL/GenBank/DDBJ whole genome shotgun (WGS) entry which is preliminary data.</text>
</comment>
<keyword evidence="2" id="KW-1185">Reference proteome</keyword>
<sequence>MAGCVLTAVIGMLTVTWYALGGYISEEEMEREVRMQQEEKEKKGKFFGLLKKKTA</sequence>
<accession>A0A4S4KDX3</accession>
<proteinExistence type="predicted"/>
<evidence type="ECO:0000313" key="2">
    <source>
        <dbReference type="Proteomes" id="UP000309038"/>
    </source>
</evidence>
<dbReference type="EMBL" id="SGPJ01000423">
    <property type="protein sequence ID" value="THG94599.1"/>
    <property type="molecule type" value="Genomic_DNA"/>
</dbReference>
<protein>
    <submittedName>
        <fullName evidence="1">Uncharacterized protein</fullName>
    </submittedName>
</protein>
<evidence type="ECO:0000313" key="1">
    <source>
        <dbReference type="EMBL" id="THG94599.1"/>
    </source>
</evidence>
<gene>
    <name evidence="1" type="ORF">EW026_g6905</name>
</gene>
<reference evidence="1 2" key="1">
    <citation type="submission" date="2019-02" db="EMBL/GenBank/DDBJ databases">
        <title>Genome sequencing of the rare red list fungi Phlebia centrifuga.</title>
        <authorList>
            <person name="Buettner E."/>
            <person name="Kellner H."/>
        </authorList>
    </citation>
    <scope>NUCLEOTIDE SEQUENCE [LARGE SCALE GENOMIC DNA]</scope>
    <source>
        <strain evidence="1 2">DSM 108282</strain>
    </source>
</reference>